<sequence>MSPSSSPAPRSSRLPVEEANAAIRAFVAGRAVWTPADLAELARLRQAWMDAASGRVRSEEAA</sequence>
<name>A0ABT2JZQ3_9ACTN</name>
<evidence type="ECO:0000313" key="2">
    <source>
        <dbReference type="Proteomes" id="UP001156389"/>
    </source>
</evidence>
<protein>
    <submittedName>
        <fullName evidence="1">Uncharacterized protein</fullName>
    </submittedName>
</protein>
<evidence type="ECO:0000313" key="1">
    <source>
        <dbReference type="EMBL" id="MCT2593186.1"/>
    </source>
</evidence>
<comment type="caution">
    <text evidence="1">The sequence shown here is derived from an EMBL/GenBank/DDBJ whole genome shotgun (WGS) entry which is preliminary data.</text>
</comment>
<reference evidence="1 2" key="1">
    <citation type="submission" date="2021-10" db="EMBL/GenBank/DDBJ databases">
        <title>Streptomyces gossypii sp. nov., isolated from soil collected from cotton field.</title>
        <authorList>
            <person name="Ge X."/>
            <person name="Chen X."/>
            <person name="Liu W."/>
        </authorList>
    </citation>
    <scope>NUCLEOTIDE SEQUENCE [LARGE SCALE GENOMIC DNA]</scope>
    <source>
        <strain evidence="1 2">N2-109</strain>
    </source>
</reference>
<organism evidence="1 2">
    <name type="scientific">Streptomyces gossypii</name>
    <dbReference type="NCBI Taxonomy" id="2883101"/>
    <lineage>
        <taxon>Bacteria</taxon>
        <taxon>Bacillati</taxon>
        <taxon>Actinomycetota</taxon>
        <taxon>Actinomycetes</taxon>
        <taxon>Kitasatosporales</taxon>
        <taxon>Streptomycetaceae</taxon>
        <taxon>Streptomyces</taxon>
    </lineage>
</organism>
<gene>
    <name evidence="1" type="ORF">LHJ74_25320</name>
</gene>
<dbReference type="EMBL" id="JAJAGO010000012">
    <property type="protein sequence ID" value="MCT2593186.1"/>
    <property type="molecule type" value="Genomic_DNA"/>
</dbReference>
<accession>A0ABT2JZQ3</accession>
<keyword evidence="2" id="KW-1185">Reference proteome</keyword>
<dbReference type="RefSeq" id="WP_260220536.1">
    <property type="nucleotide sequence ID" value="NZ_JAJAGO010000012.1"/>
</dbReference>
<dbReference type="Proteomes" id="UP001156389">
    <property type="component" value="Unassembled WGS sequence"/>
</dbReference>
<proteinExistence type="predicted"/>